<feature type="transmembrane region" description="Helical" evidence="2">
    <location>
        <begin position="84"/>
        <end position="103"/>
    </location>
</feature>
<evidence type="ECO:0000313" key="3">
    <source>
        <dbReference type="EMBL" id="PTB50052.1"/>
    </source>
</evidence>
<feature type="region of interest" description="Disordered" evidence="1">
    <location>
        <begin position="1"/>
        <end position="42"/>
    </location>
</feature>
<organism evidence="3 4">
    <name type="scientific">Trichoderma harzianum CBS 226.95</name>
    <dbReference type="NCBI Taxonomy" id="983964"/>
    <lineage>
        <taxon>Eukaryota</taxon>
        <taxon>Fungi</taxon>
        <taxon>Dikarya</taxon>
        <taxon>Ascomycota</taxon>
        <taxon>Pezizomycotina</taxon>
        <taxon>Sordariomycetes</taxon>
        <taxon>Hypocreomycetidae</taxon>
        <taxon>Hypocreales</taxon>
        <taxon>Hypocreaceae</taxon>
        <taxon>Trichoderma</taxon>
    </lineage>
</organism>
<evidence type="ECO:0000256" key="2">
    <source>
        <dbReference type="SAM" id="Phobius"/>
    </source>
</evidence>
<accession>A0A2T3ZZ13</accession>
<dbReference type="AlphaFoldDB" id="A0A2T3ZZ13"/>
<reference evidence="3 4" key="1">
    <citation type="submission" date="2016-07" db="EMBL/GenBank/DDBJ databases">
        <title>Multiple horizontal gene transfer events from other fungi enriched the ability of initially mycotrophic Trichoderma (Ascomycota) to feed on dead plant biomass.</title>
        <authorList>
            <consortium name="DOE Joint Genome Institute"/>
            <person name="Aerts A."/>
            <person name="Atanasova L."/>
            <person name="Chenthamara K."/>
            <person name="Zhang J."/>
            <person name="Grujic M."/>
            <person name="Henrissat B."/>
            <person name="Kuo A."/>
            <person name="Salamov A."/>
            <person name="Lipzen A."/>
            <person name="Labutti K."/>
            <person name="Barry K."/>
            <person name="Miao Y."/>
            <person name="Rahimi M.J."/>
            <person name="Shen Q."/>
            <person name="Grigoriev I.V."/>
            <person name="Kubicek C.P."/>
            <person name="Druzhinina I.S."/>
        </authorList>
    </citation>
    <scope>NUCLEOTIDE SEQUENCE [LARGE SCALE GENOMIC DNA]</scope>
    <source>
        <strain evidence="3 4">CBS 226.95</strain>
    </source>
</reference>
<evidence type="ECO:0000313" key="4">
    <source>
        <dbReference type="Proteomes" id="UP000241690"/>
    </source>
</evidence>
<dbReference type="Proteomes" id="UP000241690">
    <property type="component" value="Unassembled WGS sequence"/>
</dbReference>
<protein>
    <submittedName>
        <fullName evidence="3">Uncharacterized protein</fullName>
    </submittedName>
</protein>
<gene>
    <name evidence="3" type="ORF">M431DRAFT_259772</name>
</gene>
<feature type="compositionally biased region" description="Polar residues" evidence="1">
    <location>
        <begin position="33"/>
        <end position="42"/>
    </location>
</feature>
<dbReference type="EMBL" id="KZ679689">
    <property type="protein sequence ID" value="PTB50052.1"/>
    <property type="molecule type" value="Genomic_DNA"/>
</dbReference>
<keyword evidence="2" id="KW-0472">Membrane</keyword>
<name>A0A2T3ZZ13_TRIHA</name>
<proteinExistence type="predicted"/>
<sequence>MPTIPLMPFAKVPPTRPPPNPKLTPNQARKEQSQPPISSSLQRISSGRWSSFVFLLFSSYGYGDAIRVSSSLRAGGHARAVIRFYLLFASFAFMQVCLLLYPVR</sequence>
<keyword evidence="2" id="KW-0812">Transmembrane</keyword>
<keyword evidence="2" id="KW-1133">Transmembrane helix</keyword>
<dbReference type="GeneID" id="36622420"/>
<dbReference type="RefSeq" id="XP_024769729.1">
    <property type="nucleotide sequence ID" value="XM_024913856.1"/>
</dbReference>
<evidence type="ECO:0000256" key="1">
    <source>
        <dbReference type="SAM" id="MobiDB-lite"/>
    </source>
</evidence>
<keyword evidence="4" id="KW-1185">Reference proteome</keyword>